<accession>A0A0F9VGH4</accession>
<evidence type="ECO:0000313" key="1">
    <source>
        <dbReference type="EMBL" id="KKN64883.1"/>
    </source>
</evidence>
<sequence length="115" mass="13622">MPKKKLKRFDVWVTRDHGAIWNNQIESADAFTTTVTRGDGCCYFNYHGRGKNGREQLTVEECLERYGFLPRPGQCWNVWIDGQGKRQYRYYPILEKDNGTLYREVTIKAEAQYYL</sequence>
<proteinExistence type="predicted"/>
<name>A0A0F9VGH4_9ZZZZ</name>
<dbReference type="AlphaFoldDB" id="A0A0F9VGH4"/>
<protein>
    <submittedName>
        <fullName evidence="1">Uncharacterized protein</fullName>
    </submittedName>
</protein>
<organism evidence="1">
    <name type="scientific">marine sediment metagenome</name>
    <dbReference type="NCBI Taxonomy" id="412755"/>
    <lineage>
        <taxon>unclassified sequences</taxon>
        <taxon>metagenomes</taxon>
        <taxon>ecological metagenomes</taxon>
    </lineage>
</organism>
<reference evidence="1" key="1">
    <citation type="journal article" date="2015" name="Nature">
        <title>Complex archaea that bridge the gap between prokaryotes and eukaryotes.</title>
        <authorList>
            <person name="Spang A."/>
            <person name="Saw J.H."/>
            <person name="Jorgensen S.L."/>
            <person name="Zaremba-Niedzwiedzka K."/>
            <person name="Martijn J."/>
            <person name="Lind A.E."/>
            <person name="van Eijk R."/>
            <person name="Schleper C."/>
            <person name="Guy L."/>
            <person name="Ettema T.J."/>
        </authorList>
    </citation>
    <scope>NUCLEOTIDE SEQUENCE</scope>
</reference>
<gene>
    <name evidence="1" type="ORF">LCGC14_0487170</name>
</gene>
<dbReference type="EMBL" id="LAZR01000541">
    <property type="protein sequence ID" value="KKN64883.1"/>
    <property type="molecule type" value="Genomic_DNA"/>
</dbReference>
<comment type="caution">
    <text evidence="1">The sequence shown here is derived from an EMBL/GenBank/DDBJ whole genome shotgun (WGS) entry which is preliminary data.</text>
</comment>